<dbReference type="PROSITE" id="PS51257">
    <property type="entry name" value="PROKAR_LIPOPROTEIN"/>
    <property type="match status" value="1"/>
</dbReference>
<dbReference type="Proteomes" id="UP001060919">
    <property type="component" value="Chromosome"/>
</dbReference>
<feature type="chain" id="PRO_5037205814" description="Lipoprotein" evidence="1">
    <location>
        <begin position="23"/>
        <end position="169"/>
    </location>
</feature>
<dbReference type="KEGG" id="aup:AsAng_0028330"/>
<dbReference type="EMBL" id="AP026867">
    <property type="protein sequence ID" value="BDS12118.1"/>
    <property type="molecule type" value="Genomic_DNA"/>
</dbReference>
<evidence type="ECO:0000256" key="1">
    <source>
        <dbReference type="SAM" id="SignalP"/>
    </source>
</evidence>
<keyword evidence="1" id="KW-0732">Signal</keyword>
<gene>
    <name evidence="2" type="ORF">AsAng_0028330</name>
</gene>
<keyword evidence="3" id="KW-1185">Reference proteome</keyword>
<dbReference type="RefSeq" id="WP_264793231.1">
    <property type="nucleotide sequence ID" value="NZ_AP026867.1"/>
</dbReference>
<evidence type="ECO:0000313" key="2">
    <source>
        <dbReference type="EMBL" id="BDS12118.1"/>
    </source>
</evidence>
<evidence type="ECO:0000313" key="3">
    <source>
        <dbReference type="Proteomes" id="UP001060919"/>
    </source>
</evidence>
<proteinExistence type="predicted"/>
<evidence type="ECO:0008006" key="4">
    <source>
        <dbReference type="Google" id="ProtNLM"/>
    </source>
</evidence>
<dbReference type="AlphaFoldDB" id="A0A915YFE1"/>
<accession>A0A915YFE1</accession>
<reference evidence="2" key="1">
    <citation type="submission" date="2022-09" db="EMBL/GenBank/DDBJ databases">
        <title>Aureispira anguillicida sp. nov., isolated from Leptocephalus of Japanese eel Anguilla japonica.</title>
        <authorList>
            <person name="Yuasa K."/>
            <person name="Mekata T."/>
            <person name="Ikunari K."/>
        </authorList>
    </citation>
    <scope>NUCLEOTIDE SEQUENCE</scope>
    <source>
        <strain evidence="2">EL160426</strain>
    </source>
</reference>
<feature type="signal peptide" evidence="1">
    <location>
        <begin position="1"/>
        <end position="22"/>
    </location>
</feature>
<name>A0A915YFE1_9BACT</name>
<sequence>MKKMTFAALASMAIAVLGTSCTKTQTTPAEPGKAMVTLHLGINTDLTNDTTYNGGSQIQYENVPSGTVIQFVIDSEDLQENPVSGYAYDKLTSTATVDGSGNVSVELPAIATPLNVEVKFPDLELDEKKERYNTVTSQNEVITETKIFTKGKEDISIWDGATIIQEHNY</sequence>
<protein>
    <recommendedName>
        <fullName evidence="4">Lipoprotein</fullName>
    </recommendedName>
</protein>
<organism evidence="2 3">
    <name type="scientific">Aureispira anguillae</name>
    <dbReference type="NCBI Taxonomy" id="2864201"/>
    <lineage>
        <taxon>Bacteria</taxon>
        <taxon>Pseudomonadati</taxon>
        <taxon>Bacteroidota</taxon>
        <taxon>Saprospiria</taxon>
        <taxon>Saprospirales</taxon>
        <taxon>Saprospiraceae</taxon>
        <taxon>Aureispira</taxon>
    </lineage>
</organism>